<accession>A0AC35EZ08</accession>
<dbReference type="WBParaSite" id="PS1159_v2.g12159.t1">
    <property type="protein sequence ID" value="PS1159_v2.g12159.t1"/>
    <property type="gene ID" value="PS1159_v2.g12159"/>
</dbReference>
<reference evidence="2" key="1">
    <citation type="submission" date="2022-11" db="UniProtKB">
        <authorList>
            <consortium name="WormBaseParasite"/>
        </authorList>
    </citation>
    <scope>IDENTIFICATION</scope>
</reference>
<sequence length="151" mass="17200">MPYRSIINDKSEEAEAKKSWKKVGSNTTTNSSTLSLHIIDYENSTASMCGKNNDEPKMERFESIIKGLRQFCTVSNLVIKNSFEFSRQQNDKISEPELSHFKASQRLIISNKVSNNSHQRHTDVVQQQPPRYSAAGMRQLQQPNRGVLVTL</sequence>
<evidence type="ECO:0000313" key="1">
    <source>
        <dbReference type="Proteomes" id="UP000887580"/>
    </source>
</evidence>
<name>A0AC35EZ08_9BILA</name>
<organism evidence="1 2">
    <name type="scientific">Panagrolaimus sp. PS1159</name>
    <dbReference type="NCBI Taxonomy" id="55785"/>
    <lineage>
        <taxon>Eukaryota</taxon>
        <taxon>Metazoa</taxon>
        <taxon>Ecdysozoa</taxon>
        <taxon>Nematoda</taxon>
        <taxon>Chromadorea</taxon>
        <taxon>Rhabditida</taxon>
        <taxon>Tylenchina</taxon>
        <taxon>Panagrolaimomorpha</taxon>
        <taxon>Panagrolaimoidea</taxon>
        <taxon>Panagrolaimidae</taxon>
        <taxon>Panagrolaimus</taxon>
    </lineage>
</organism>
<evidence type="ECO:0000313" key="2">
    <source>
        <dbReference type="WBParaSite" id="PS1159_v2.g12159.t1"/>
    </source>
</evidence>
<proteinExistence type="predicted"/>
<dbReference type="Proteomes" id="UP000887580">
    <property type="component" value="Unplaced"/>
</dbReference>
<protein>
    <submittedName>
        <fullName evidence="2">Uncharacterized protein</fullName>
    </submittedName>
</protein>